<gene>
    <name evidence="3" type="ORF">LDI01_01370</name>
</gene>
<organism evidence="3 4">
    <name type="scientific">Lentilactobacillus diolivorans</name>
    <dbReference type="NCBI Taxonomy" id="179838"/>
    <lineage>
        <taxon>Bacteria</taxon>
        <taxon>Bacillati</taxon>
        <taxon>Bacillota</taxon>
        <taxon>Bacilli</taxon>
        <taxon>Lactobacillales</taxon>
        <taxon>Lactobacillaceae</taxon>
        <taxon>Lentilactobacillus</taxon>
    </lineage>
</organism>
<evidence type="ECO:0000313" key="4">
    <source>
        <dbReference type="Proteomes" id="UP000321409"/>
    </source>
</evidence>
<dbReference type="PANTHER" id="PTHR46211:SF8">
    <property type="entry name" value="PHOSPHODIESTERASE"/>
    <property type="match status" value="1"/>
</dbReference>
<sequence>MDKVTSQRFIYVLVVIICITAGLQKAISFTSRSEPVVFCFTIFAILFMGLLYFGLFQTTRRSLSGMIKSKLAFLLTYILYLGLGLPFGLLGFSSIIEDSLPLSGSQFTWLTINRRPLVFILGGLELIGIGVAIYLRGYLKALFTQNSDHPIKVLKLTFRKGSAKDLLKWSLFGLLLMIVVTGMIIAVAWLNSMINNHIVFFVSAGILTFSLALIEILFICRLLEIRVINFKPSFTLFVLAFISLVLMCFFNGQVSSYQATKPMNQTIIIHRGVINHNSQANTISALKKNSRYHFPYVEMDIQETMDHHFICAHDDAVKIPGKGLRDINDLRLATIEKYHHVEVFGNYLRVANRLRQPLIIELKVTNNSDPKMGDQFINQFRSELIKQHHQVHSIGYRYLQQIKRREPQIRVGLVTMLNFSDLNRYQVNFYTLQHITLNARVINAIHKTNRPIYAWTDDHQLSMKRMWLMGVNGQVTDQAVKLKQLSLKPQRDEWVLILNLLVDYL</sequence>
<dbReference type="Gene3D" id="3.20.20.190">
    <property type="entry name" value="Phosphatidylinositol (PI) phosphodiesterase"/>
    <property type="match status" value="1"/>
</dbReference>
<proteinExistence type="predicted"/>
<feature type="transmembrane region" description="Helical" evidence="1">
    <location>
        <begin position="234"/>
        <end position="254"/>
    </location>
</feature>
<protein>
    <recommendedName>
        <fullName evidence="2">GP-PDE domain-containing protein</fullName>
    </recommendedName>
</protein>
<accession>A0ABQ0XA57</accession>
<keyword evidence="4" id="KW-1185">Reference proteome</keyword>
<feature type="transmembrane region" description="Helical" evidence="1">
    <location>
        <begin position="198"/>
        <end position="222"/>
    </location>
</feature>
<dbReference type="InterPro" id="IPR030395">
    <property type="entry name" value="GP_PDE_dom"/>
</dbReference>
<dbReference type="InterPro" id="IPR017946">
    <property type="entry name" value="PLC-like_Pdiesterase_TIM-brl"/>
</dbReference>
<evidence type="ECO:0000313" key="3">
    <source>
        <dbReference type="EMBL" id="GEP22544.1"/>
    </source>
</evidence>
<feature type="transmembrane region" description="Helical" evidence="1">
    <location>
        <begin position="77"/>
        <end position="96"/>
    </location>
</feature>
<feature type="transmembrane region" description="Helical" evidence="1">
    <location>
        <begin position="9"/>
        <end position="29"/>
    </location>
</feature>
<keyword evidence="1" id="KW-0472">Membrane</keyword>
<dbReference type="Pfam" id="PF03009">
    <property type="entry name" value="GDPD"/>
    <property type="match status" value="1"/>
</dbReference>
<dbReference type="EMBL" id="BKAB01000001">
    <property type="protein sequence ID" value="GEP22544.1"/>
    <property type="molecule type" value="Genomic_DNA"/>
</dbReference>
<reference evidence="3 4" key="1">
    <citation type="submission" date="2019-07" db="EMBL/GenBank/DDBJ databases">
        <title>Whole genome shotgun sequence of Lactobacillus diolivorans NBRC 107869.</title>
        <authorList>
            <person name="Hosoyama A."/>
            <person name="Uohara A."/>
            <person name="Ohji S."/>
            <person name="Ichikawa N."/>
        </authorList>
    </citation>
    <scope>NUCLEOTIDE SEQUENCE [LARGE SCALE GENOMIC DNA]</scope>
    <source>
        <strain evidence="3 4">NBRC 107869</strain>
    </source>
</reference>
<feature type="transmembrane region" description="Helical" evidence="1">
    <location>
        <begin position="35"/>
        <end position="56"/>
    </location>
</feature>
<dbReference type="SUPFAM" id="SSF51695">
    <property type="entry name" value="PLC-like phosphodiesterases"/>
    <property type="match status" value="1"/>
</dbReference>
<feature type="transmembrane region" description="Helical" evidence="1">
    <location>
        <begin position="116"/>
        <end position="135"/>
    </location>
</feature>
<name>A0ABQ0XA57_9LACO</name>
<dbReference type="PANTHER" id="PTHR46211">
    <property type="entry name" value="GLYCEROPHOSPHORYL DIESTER PHOSPHODIESTERASE"/>
    <property type="match status" value="1"/>
</dbReference>
<feature type="transmembrane region" description="Helical" evidence="1">
    <location>
        <begin position="169"/>
        <end position="192"/>
    </location>
</feature>
<feature type="domain" description="GP-PDE" evidence="2">
    <location>
        <begin position="265"/>
        <end position="486"/>
    </location>
</feature>
<keyword evidence="1" id="KW-1133">Transmembrane helix</keyword>
<comment type="caution">
    <text evidence="3">The sequence shown here is derived from an EMBL/GenBank/DDBJ whole genome shotgun (WGS) entry which is preliminary data.</text>
</comment>
<keyword evidence="1" id="KW-0812">Transmembrane</keyword>
<evidence type="ECO:0000256" key="1">
    <source>
        <dbReference type="SAM" id="Phobius"/>
    </source>
</evidence>
<evidence type="ECO:0000259" key="2">
    <source>
        <dbReference type="PROSITE" id="PS51704"/>
    </source>
</evidence>
<dbReference type="PROSITE" id="PS51704">
    <property type="entry name" value="GP_PDE"/>
    <property type="match status" value="1"/>
</dbReference>
<dbReference type="RefSeq" id="WP_057863866.1">
    <property type="nucleotide sequence ID" value="NZ_BKAB01000001.1"/>
</dbReference>
<dbReference type="Proteomes" id="UP000321409">
    <property type="component" value="Unassembled WGS sequence"/>
</dbReference>